<name>A0ABU6EGK6_9GAMM</name>
<dbReference type="RefSeq" id="WP_325934520.1">
    <property type="nucleotide sequence ID" value="NZ_JAMZOO010000002.1"/>
</dbReference>
<evidence type="ECO:0000313" key="2">
    <source>
        <dbReference type="EMBL" id="MEB6857159.1"/>
    </source>
</evidence>
<reference evidence="2 3" key="1">
    <citation type="submission" date="2022-05" db="EMBL/GenBank/DDBJ databases">
        <title>Whole genome sequences of Escherichia coli of fish isolates collected from Assam, India.</title>
        <authorList>
            <person name="Sudha S."/>
            <person name="Muneeb K.H."/>
            <person name="Rakshit O."/>
            <person name="Mendem S.K."/>
            <person name="Raisen C."/>
            <person name="Holmes M.A."/>
            <person name="Shome B.R."/>
            <person name="Sivaraman G.K."/>
        </authorList>
    </citation>
    <scope>NUCLEOTIDE SEQUENCE [LARGE SCALE GENOMIC DNA]</scope>
    <source>
        <strain evidence="2 3">278</strain>
    </source>
</reference>
<dbReference type="EMBL" id="JAMZOO010000002">
    <property type="protein sequence ID" value="MEB6857159.1"/>
    <property type="molecule type" value="Genomic_DNA"/>
</dbReference>
<evidence type="ECO:0000256" key="1">
    <source>
        <dbReference type="SAM" id="Coils"/>
    </source>
</evidence>
<organism evidence="2 3">
    <name type="scientific">Proteus cibi</name>
    <dbReference type="NCBI Taxonomy" id="2050966"/>
    <lineage>
        <taxon>Bacteria</taxon>
        <taxon>Pseudomonadati</taxon>
        <taxon>Pseudomonadota</taxon>
        <taxon>Gammaproteobacteria</taxon>
        <taxon>Enterobacterales</taxon>
        <taxon>Morganellaceae</taxon>
        <taxon>Proteus</taxon>
    </lineage>
</organism>
<gene>
    <name evidence="2" type="ORF">NA736_08975</name>
</gene>
<comment type="caution">
    <text evidence="2">The sequence shown here is derived from an EMBL/GenBank/DDBJ whole genome shotgun (WGS) entry which is preliminary data.</text>
</comment>
<dbReference type="Proteomes" id="UP001332939">
    <property type="component" value="Unassembled WGS sequence"/>
</dbReference>
<keyword evidence="3" id="KW-1185">Reference proteome</keyword>
<evidence type="ECO:0000313" key="3">
    <source>
        <dbReference type="Proteomes" id="UP001332939"/>
    </source>
</evidence>
<sequence length="286" mass="31576">MISDVLNKSNNINVMKEQLENIVDDINSVKKNTKINNNAIFESKEKAKEINEKIERDKIQVNNSIPELKRPEKEKKDIQYLINELRKNTPLKEGNTINSNGFNFISKEMMSIINLMIDYLKIMIKKFEASRELGNLFMTMQVDIANKIKDDLYKKADLILSAAISSAAVSMAIHGIGAFTSMKGIGKGMSPGATTNKTLIAGGAISSTADPVSKIIDQSIQNDALRIEGDIKVLEARSHATGQIDNNNSEIQREALEIIKALIQTIEAIIRANQDAASTISSNVRG</sequence>
<accession>A0ABU6EGK6</accession>
<keyword evidence="1" id="KW-0175">Coiled coil</keyword>
<protein>
    <submittedName>
        <fullName evidence="2">Type III secretion protein</fullName>
    </submittedName>
</protein>
<feature type="coiled-coil region" evidence="1">
    <location>
        <begin position="12"/>
        <end position="64"/>
    </location>
</feature>
<proteinExistence type="predicted"/>